<evidence type="ECO:0000313" key="2">
    <source>
        <dbReference type="EMBL" id="MPC38983.1"/>
    </source>
</evidence>
<evidence type="ECO:0000313" key="3">
    <source>
        <dbReference type="Proteomes" id="UP000324222"/>
    </source>
</evidence>
<keyword evidence="3" id="KW-1185">Reference proteome</keyword>
<dbReference type="EMBL" id="VSRR010004226">
    <property type="protein sequence ID" value="MPC38983.1"/>
    <property type="molecule type" value="Genomic_DNA"/>
</dbReference>
<gene>
    <name evidence="2" type="ORF">E2C01_032502</name>
</gene>
<evidence type="ECO:0000256" key="1">
    <source>
        <dbReference type="SAM" id="MobiDB-lite"/>
    </source>
</evidence>
<reference evidence="2 3" key="1">
    <citation type="submission" date="2019-05" db="EMBL/GenBank/DDBJ databases">
        <title>Another draft genome of Portunus trituberculatus and its Hox gene families provides insights of decapod evolution.</title>
        <authorList>
            <person name="Jeong J.-H."/>
            <person name="Song I."/>
            <person name="Kim S."/>
            <person name="Choi T."/>
            <person name="Kim D."/>
            <person name="Ryu S."/>
            <person name="Kim W."/>
        </authorList>
    </citation>
    <scope>NUCLEOTIDE SEQUENCE [LARGE SCALE GENOMIC DNA]</scope>
    <source>
        <tissue evidence="2">Muscle</tissue>
    </source>
</reference>
<feature type="region of interest" description="Disordered" evidence="1">
    <location>
        <begin position="57"/>
        <end position="94"/>
    </location>
</feature>
<sequence>MVRYISFRWQYLSLTLIGYCSPGSVTHLGFDLLIGIVSTRIDFAYVNYQGREVGKEGAADAPAREVRAASHAGVSHGHERSESHPQLREATETQSNNPALMADCVGCFLVSWRHAASREMDEAARRFGSGDISHHTCRLRIFTRVSQAVRVSGVESLSGGSASLGTRGCLEDP</sequence>
<comment type="caution">
    <text evidence="2">The sequence shown here is derived from an EMBL/GenBank/DDBJ whole genome shotgun (WGS) entry which is preliminary data.</text>
</comment>
<dbReference type="Proteomes" id="UP000324222">
    <property type="component" value="Unassembled WGS sequence"/>
</dbReference>
<proteinExistence type="predicted"/>
<accession>A0A5B7F1J7</accession>
<dbReference type="AlphaFoldDB" id="A0A5B7F1J7"/>
<organism evidence="2 3">
    <name type="scientific">Portunus trituberculatus</name>
    <name type="common">Swimming crab</name>
    <name type="synonym">Neptunus trituberculatus</name>
    <dbReference type="NCBI Taxonomy" id="210409"/>
    <lineage>
        <taxon>Eukaryota</taxon>
        <taxon>Metazoa</taxon>
        <taxon>Ecdysozoa</taxon>
        <taxon>Arthropoda</taxon>
        <taxon>Crustacea</taxon>
        <taxon>Multicrustacea</taxon>
        <taxon>Malacostraca</taxon>
        <taxon>Eumalacostraca</taxon>
        <taxon>Eucarida</taxon>
        <taxon>Decapoda</taxon>
        <taxon>Pleocyemata</taxon>
        <taxon>Brachyura</taxon>
        <taxon>Eubrachyura</taxon>
        <taxon>Portunoidea</taxon>
        <taxon>Portunidae</taxon>
        <taxon>Portuninae</taxon>
        <taxon>Portunus</taxon>
    </lineage>
</organism>
<name>A0A5B7F1J7_PORTR</name>
<protein>
    <submittedName>
        <fullName evidence="2">Uncharacterized protein</fullName>
    </submittedName>
</protein>
<feature type="compositionally biased region" description="Basic and acidic residues" evidence="1">
    <location>
        <begin position="76"/>
        <end position="91"/>
    </location>
</feature>
<feature type="compositionally biased region" description="Basic and acidic residues" evidence="1">
    <location>
        <begin position="57"/>
        <end position="68"/>
    </location>
</feature>